<dbReference type="EMBL" id="BARV01043016">
    <property type="protein sequence ID" value="GAI53037.1"/>
    <property type="molecule type" value="Genomic_DNA"/>
</dbReference>
<accession>X1P9R6</accession>
<reference evidence="6" key="1">
    <citation type="journal article" date="2014" name="Front. Microbiol.">
        <title>High frequency of phylogenetically diverse reductive dehalogenase-homologous genes in deep subseafloor sedimentary metagenomes.</title>
        <authorList>
            <person name="Kawai M."/>
            <person name="Futagami T."/>
            <person name="Toyoda A."/>
            <person name="Takaki Y."/>
            <person name="Nishi S."/>
            <person name="Hori S."/>
            <person name="Arai W."/>
            <person name="Tsubouchi T."/>
            <person name="Morono Y."/>
            <person name="Uchiyama I."/>
            <person name="Ito T."/>
            <person name="Fujiyama A."/>
            <person name="Inagaki F."/>
            <person name="Takami H."/>
        </authorList>
    </citation>
    <scope>NUCLEOTIDE SEQUENCE</scope>
    <source>
        <strain evidence="6">Expedition CK06-06</strain>
    </source>
</reference>
<feature type="transmembrane region" description="Helical" evidence="5">
    <location>
        <begin position="86"/>
        <end position="104"/>
    </location>
</feature>
<proteinExistence type="predicted"/>
<sequence length="120" mass="12649">IVPAKGDKWVHWWAPVVALVPVLMIFAVVPFQDGALLADLNIGILYIAAVSSVGVVGVVMAAWACNNKFSLIGAMRAVAQIVSYEIPLGLSIIGVVLVAGSLSLNDIVNSQNIPFILLQL</sequence>
<protein>
    <recommendedName>
        <fullName evidence="7">NADH-quinone oxidoreductase subunit H</fullName>
    </recommendedName>
</protein>
<gene>
    <name evidence="6" type="ORF">S06H3_64411</name>
</gene>
<dbReference type="GO" id="GO:0009060">
    <property type="term" value="P:aerobic respiration"/>
    <property type="evidence" value="ECO:0007669"/>
    <property type="project" value="TreeGrafter"/>
</dbReference>
<keyword evidence="3 5" id="KW-1133">Transmembrane helix</keyword>
<feature type="non-terminal residue" evidence="6">
    <location>
        <position position="120"/>
    </location>
</feature>
<dbReference type="AlphaFoldDB" id="X1P9R6"/>
<evidence type="ECO:0000256" key="4">
    <source>
        <dbReference type="ARBA" id="ARBA00023136"/>
    </source>
</evidence>
<comment type="subcellular location">
    <subcellularLocation>
        <location evidence="1">Membrane</location>
        <topology evidence="1">Multi-pass membrane protein</topology>
    </subcellularLocation>
</comment>
<dbReference type="GO" id="GO:0003954">
    <property type="term" value="F:NADH dehydrogenase activity"/>
    <property type="evidence" value="ECO:0007669"/>
    <property type="project" value="TreeGrafter"/>
</dbReference>
<dbReference type="PANTHER" id="PTHR11432:SF3">
    <property type="entry name" value="NADH-UBIQUINONE OXIDOREDUCTASE CHAIN 1"/>
    <property type="match status" value="1"/>
</dbReference>
<dbReference type="InterPro" id="IPR001694">
    <property type="entry name" value="NADH_UbQ_OxRdtase_su1/FPO"/>
</dbReference>
<evidence type="ECO:0000256" key="1">
    <source>
        <dbReference type="ARBA" id="ARBA00004141"/>
    </source>
</evidence>
<feature type="transmembrane region" description="Helical" evidence="5">
    <location>
        <begin position="43"/>
        <end position="65"/>
    </location>
</feature>
<evidence type="ECO:0000256" key="3">
    <source>
        <dbReference type="ARBA" id="ARBA00022989"/>
    </source>
</evidence>
<dbReference type="Pfam" id="PF00146">
    <property type="entry name" value="NADHdh"/>
    <property type="match status" value="1"/>
</dbReference>
<feature type="transmembrane region" description="Helical" evidence="5">
    <location>
        <begin position="12"/>
        <end position="31"/>
    </location>
</feature>
<evidence type="ECO:0000313" key="6">
    <source>
        <dbReference type="EMBL" id="GAI53037.1"/>
    </source>
</evidence>
<keyword evidence="4 5" id="KW-0472">Membrane</keyword>
<dbReference type="GO" id="GO:0016020">
    <property type="term" value="C:membrane"/>
    <property type="evidence" value="ECO:0007669"/>
    <property type="project" value="UniProtKB-SubCell"/>
</dbReference>
<keyword evidence="2 5" id="KW-0812">Transmembrane</keyword>
<feature type="non-terminal residue" evidence="6">
    <location>
        <position position="1"/>
    </location>
</feature>
<evidence type="ECO:0008006" key="7">
    <source>
        <dbReference type="Google" id="ProtNLM"/>
    </source>
</evidence>
<organism evidence="6">
    <name type="scientific">marine sediment metagenome</name>
    <dbReference type="NCBI Taxonomy" id="412755"/>
    <lineage>
        <taxon>unclassified sequences</taxon>
        <taxon>metagenomes</taxon>
        <taxon>ecological metagenomes</taxon>
    </lineage>
</organism>
<evidence type="ECO:0000256" key="5">
    <source>
        <dbReference type="SAM" id="Phobius"/>
    </source>
</evidence>
<evidence type="ECO:0000256" key="2">
    <source>
        <dbReference type="ARBA" id="ARBA00022692"/>
    </source>
</evidence>
<comment type="caution">
    <text evidence="6">The sequence shown here is derived from an EMBL/GenBank/DDBJ whole genome shotgun (WGS) entry which is preliminary data.</text>
</comment>
<dbReference type="PANTHER" id="PTHR11432">
    <property type="entry name" value="NADH DEHYDROGENASE SUBUNIT 1"/>
    <property type="match status" value="1"/>
</dbReference>
<name>X1P9R6_9ZZZZ</name>